<evidence type="ECO:0000256" key="4">
    <source>
        <dbReference type="PIRSR" id="PIRSR001227-1"/>
    </source>
</evidence>
<dbReference type="PIRSF" id="PIRSF001227">
    <property type="entry name" value="Pen_acylase"/>
    <property type="match status" value="1"/>
</dbReference>
<sequence>MRGGRRRSARPDAVRPFFKEAELLVPRTGRLRSKRFWLRLGASLAGAALVVAGGVLAGAWAMLDASLPRLDGVVSIGADEPAAQAGRADPAQGRDETAPPGLASAASIVRDAAGHVTIEAASRTDAAFATGYAHAQDRFFQMDLLRRIAAGELAALFGPQAVRVDEQNRLHRFRARAVEAVRALPADERAVLDAYTAGVNTGLASLKVRPFEYLVLHASAEPWRDEDSMLVLYAMYLDLQSGEMRRIASRGVLAQQMSPALAAFLLQRGSHWDAPLDRAVPAVVYAGGSDGSNADADTHALPPRAAADGSTPDAANASAAPVPGPAPVPIPAERPAWLDDASDPHSIVGADARGAALAAWMPSLDLPALASPALELDPDARSAIGSNSFAVDGARTVGGAAGMVANDMHLGLNLPNIWYRLVIEVAASSGRAAMRVAGVSLPGAPIVVVGSNGHVAWGFTNSYGHYVDLVEVQADAADPARYRLPVADTDAADPDSTQTPRRPLARRGVESGATSMQAAASRAEADGGHAVGTDHDAHAASPSDAPGWQHATVHRETIEVRGAPAVTLMVYDTPWGPEWRVAGHVYAVRWVAHDPQAANLRLMDMEHAVDVHAAMDVAQHAGIPTQNIVIADRAGHIGWTLAGPLPHRGAQADADAGAGANFDASSDAGAKADAGTDGMPVPAGRYTRWDGYLDAASYPVRIDPHVGALWTANNRQLDSADQAKIGDGGADVGARATQIRDDLAAHARFDERGLLAIALDDRAKALAFWRAVMLDALDPQALDGHPDRATMRALVSEWDARADADSVGYTLVRDFESAMYDGWFGALDAHMSGRYAGSGYRGASSHTLAIMETLAREHAWVPHRFENWRAFVLNRVDAAIARDTADGALLDQARWGERNRAAIAHPFARMLPAAIAAHLGAPPDRLPGDINMPRVQGRSFGASERMVVSPGHEDQGILEMPGGASGHPLSPFFLAGHEDWVQGRPSAFLPGPAAHRLVLRPGTSAS</sequence>
<keyword evidence="9" id="KW-1185">Reference proteome</keyword>
<gene>
    <name evidence="8" type="ORF">D7S86_26710</name>
</gene>
<feature type="region of interest" description="Disordered" evidence="6">
    <location>
        <begin position="81"/>
        <end position="100"/>
    </location>
</feature>
<feature type="region of interest" description="Disordered" evidence="6">
    <location>
        <begin position="485"/>
        <end position="548"/>
    </location>
</feature>
<keyword evidence="5" id="KW-0106">Calcium</keyword>
<feature type="active site" description="Nucleophile" evidence="4">
    <location>
        <position position="386"/>
    </location>
</feature>
<dbReference type="Gene3D" id="1.10.439.10">
    <property type="entry name" value="Penicillin Amidohydrolase, domain 1"/>
    <property type="match status" value="1"/>
</dbReference>
<keyword evidence="7" id="KW-1133">Transmembrane helix</keyword>
<accession>A0A494XA72</accession>
<dbReference type="InterPro" id="IPR023343">
    <property type="entry name" value="Penicillin_amidase_dom1"/>
</dbReference>
<dbReference type="SUPFAM" id="SSF56235">
    <property type="entry name" value="N-terminal nucleophile aminohydrolases (Ntn hydrolases)"/>
    <property type="match status" value="2"/>
</dbReference>
<dbReference type="GO" id="GO:0016811">
    <property type="term" value="F:hydrolase activity, acting on carbon-nitrogen (but not peptide) bonds, in linear amides"/>
    <property type="evidence" value="ECO:0007669"/>
    <property type="project" value="InterPro"/>
</dbReference>
<dbReference type="PANTHER" id="PTHR34218">
    <property type="entry name" value="PEPTIDASE S45 PENICILLIN AMIDASE"/>
    <property type="match status" value="1"/>
</dbReference>
<evidence type="ECO:0000256" key="7">
    <source>
        <dbReference type="SAM" id="Phobius"/>
    </source>
</evidence>
<dbReference type="Gene3D" id="1.10.1400.10">
    <property type="match status" value="1"/>
</dbReference>
<dbReference type="PANTHER" id="PTHR34218:SF4">
    <property type="entry name" value="ACYL-HOMOSERINE LACTONE ACYLASE QUIP"/>
    <property type="match status" value="1"/>
</dbReference>
<comment type="similarity">
    <text evidence="1">Belongs to the peptidase S45 family.</text>
</comment>
<comment type="caution">
    <text evidence="8">The sequence shown here is derived from an EMBL/GenBank/DDBJ whole genome shotgun (WGS) entry which is preliminary data.</text>
</comment>
<feature type="compositionally biased region" description="Basic and acidic residues" evidence="6">
    <location>
        <begin position="523"/>
        <end position="538"/>
    </location>
</feature>
<dbReference type="EMBL" id="RBZU01000018">
    <property type="protein sequence ID" value="RKP45029.1"/>
    <property type="molecule type" value="Genomic_DNA"/>
</dbReference>
<evidence type="ECO:0000313" key="8">
    <source>
        <dbReference type="EMBL" id="RKP45029.1"/>
    </source>
</evidence>
<feature type="compositionally biased region" description="Low complexity" evidence="6">
    <location>
        <begin position="312"/>
        <end position="321"/>
    </location>
</feature>
<dbReference type="Pfam" id="PF01804">
    <property type="entry name" value="Penicil_amidase"/>
    <property type="match status" value="2"/>
</dbReference>
<dbReference type="AlphaFoldDB" id="A0A494XA72"/>
<dbReference type="Proteomes" id="UP000270342">
    <property type="component" value="Unassembled WGS sequence"/>
</dbReference>
<keyword evidence="7" id="KW-0812">Transmembrane</keyword>
<evidence type="ECO:0000256" key="6">
    <source>
        <dbReference type="SAM" id="MobiDB-lite"/>
    </source>
</evidence>
<keyword evidence="7" id="KW-0472">Membrane</keyword>
<feature type="binding site" evidence="5">
    <location>
        <position position="468"/>
    </location>
    <ligand>
        <name>Ca(2+)</name>
        <dbReference type="ChEBI" id="CHEBI:29108"/>
    </ligand>
</feature>
<name>A0A494XA72_9BURK</name>
<dbReference type="Gene3D" id="2.30.120.10">
    <property type="match status" value="2"/>
</dbReference>
<feature type="binding site" evidence="5">
    <location>
        <position position="467"/>
    </location>
    <ligand>
        <name>Ca(2+)</name>
        <dbReference type="ChEBI" id="CHEBI:29108"/>
    </ligand>
</feature>
<evidence type="ECO:0000256" key="3">
    <source>
        <dbReference type="ARBA" id="ARBA00023145"/>
    </source>
</evidence>
<evidence type="ECO:0000256" key="5">
    <source>
        <dbReference type="PIRSR" id="PIRSR001227-2"/>
    </source>
</evidence>
<proteinExistence type="inferred from homology"/>
<feature type="transmembrane region" description="Helical" evidence="7">
    <location>
        <begin position="36"/>
        <end position="63"/>
    </location>
</feature>
<organism evidence="8 9">
    <name type="scientific">Pararobbsia silviterrae</name>
    <dbReference type="NCBI Taxonomy" id="1792498"/>
    <lineage>
        <taxon>Bacteria</taxon>
        <taxon>Pseudomonadati</taxon>
        <taxon>Pseudomonadota</taxon>
        <taxon>Betaproteobacteria</taxon>
        <taxon>Burkholderiales</taxon>
        <taxon>Burkholderiaceae</taxon>
        <taxon>Pararobbsia</taxon>
    </lineage>
</organism>
<evidence type="ECO:0000313" key="9">
    <source>
        <dbReference type="Proteomes" id="UP000270342"/>
    </source>
</evidence>
<dbReference type="Gene3D" id="3.60.20.10">
    <property type="entry name" value="Glutamine Phosphoribosylpyrophosphate, subunit 1, domain 1"/>
    <property type="match status" value="2"/>
</dbReference>
<dbReference type="InterPro" id="IPR029055">
    <property type="entry name" value="Ntn_hydrolases_N"/>
</dbReference>
<keyword evidence="3" id="KW-0865">Zymogen</keyword>
<dbReference type="InterPro" id="IPR043146">
    <property type="entry name" value="Penicillin_amidase_N_B-knob"/>
</dbReference>
<reference evidence="8 9" key="1">
    <citation type="submission" date="2018-10" db="EMBL/GenBank/DDBJ databases">
        <title>Robbsia sp. DHC34, isolated from soil.</title>
        <authorList>
            <person name="Gao Z.-H."/>
            <person name="Qiu L.-H."/>
        </authorList>
    </citation>
    <scope>NUCLEOTIDE SEQUENCE [LARGE SCALE GENOMIC DNA]</scope>
    <source>
        <strain evidence="8 9">DHC34</strain>
    </source>
</reference>
<evidence type="ECO:0000256" key="2">
    <source>
        <dbReference type="ARBA" id="ARBA00022801"/>
    </source>
</evidence>
<dbReference type="GO" id="GO:0046872">
    <property type="term" value="F:metal ion binding"/>
    <property type="evidence" value="ECO:0007669"/>
    <property type="project" value="UniProtKB-KW"/>
</dbReference>
<dbReference type="InterPro" id="IPR002692">
    <property type="entry name" value="S45"/>
</dbReference>
<keyword evidence="2" id="KW-0378">Hydrolase</keyword>
<dbReference type="InterPro" id="IPR043147">
    <property type="entry name" value="Penicillin_amidase_A-knob"/>
</dbReference>
<feature type="region of interest" description="Disordered" evidence="6">
    <location>
        <begin position="294"/>
        <end position="325"/>
    </location>
</feature>
<evidence type="ECO:0000256" key="1">
    <source>
        <dbReference type="ARBA" id="ARBA00006586"/>
    </source>
</evidence>
<protein>
    <submittedName>
        <fullName evidence="8">Penicillin acylase family protein</fullName>
    </submittedName>
</protein>
<comment type="cofactor">
    <cofactor evidence="5">
        <name>Ca(2+)</name>
        <dbReference type="ChEBI" id="CHEBI:29108"/>
    </cofactor>
    <text evidence="5">Binds 1 Ca(2+) ion per dimer.</text>
</comment>
<dbReference type="GO" id="GO:0017000">
    <property type="term" value="P:antibiotic biosynthetic process"/>
    <property type="evidence" value="ECO:0007669"/>
    <property type="project" value="InterPro"/>
</dbReference>
<dbReference type="InterPro" id="IPR014395">
    <property type="entry name" value="Pen/GL7ACA/AHL_acylase"/>
</dbReference>
<keyword evidence="5" id="KW-0479">Metal-binding</keyword>